<reference evidence="1" key="1">
    <citation type="journal article" date="2019" name="bioRxiv">
        <title>The Genome of the Zebra Mussel, Dreissena polymorpha: A Resource for Invasive Species Research.</title>
        <authorList>
            <person name="McCartney M.A."/>
            <person name="Auch B."/>
            <person name="Kono T."/>
            <person name="Mallez S."/>
            <person name="Zhang Y."/>
            <person name="Obille A."/>
            <person name="Becker A."/>
            <person name="Abrahante J.E."/>
            <person name="Garbe J."/>
            <person name="Badalamenti J.P."/>
            <person name="Herman A."/>
            <person name="Mangelson H."/>
            <person name="Liachko I."/>
            <person name="Sullivan S."/>
            <person name="Sone E.D."/>
            <person name="Koren S."/>
            <person name="Silverstein K.A.T."/>
            <person name="Beckman K.B."/>
            <person name="Gohl D.M."/>
        </authorList>
    </citation>
    <scope>NUCLEOTIDE SEQUENCE</scope>
    <source>
        <strain evidence="1">Duluth1</strain>
        <tissue evidence="1">Whole animal</tissue>
    </source>
</reference>
<name>A0A9D4FCZ5_DREPO</name>
<proteinExistence type="predicted"/>
<organism evidence="1 2">
    <name type="scientific">Dreissena polymorpha</name>
    <name type="common">Zebra mussel</name>
    <name type="synonym">Mytilus polymorpha</name>
    <dbReference type="NCBI Taxonomy" id="45954"/>
    <lineage>
        <taxon>Eukaryota</taxon>
        <taxon>Metazoa</taxon>
        <taxon>Spiralia</taxon>
        <taxon>Lophotrochozoa</taxon>
        <taxon>Mollusca</taxon>
        <taxon>Bivalvia</taxon>
        <taxon>Autobranchia</taxon>
        <taxon>Heteroconchia</taxon>
        <taxon>Euheterodonta</taxon>
        <taxon>Imparidentia</taxon>
        <taxon>Neoheterodontei</taxon>
        <taxon>Myida</taxon>
        <taxon>Dreissenoidea</taxon>
        <taxon>Dreissenidae</taxon>
        <taxon>Dreissena</taxon>
    </lineage>
</organism>
<comment type="caution">
    <text evidence="1">The sequence shown here is derived from an EMBL/GenBank/DDBJ whole genome shotgun (WGS) entry which is preliminary data.</text>
</comment>
<dbReference type="AlphaFoldDB" id="A0A9D4FCZ5"/>
<gene>
    <name evidence="1" type="ORF">DPMN_149095</name>
</gene>
<dbReference type="Proteomes" id="UP000828390">
    <property type="component" value="Unassembled WGS sequence"/>
</dbReference>
<keyword evidence="2" id="KW-1185">Reference proteome</keyword>
<accession>A0A9D4FCZ5</accession>
<sequence length="53" mass="5925">MHTLLKSSQSALGKIIDVAKVSMDEMNAFVGNFLEKQERRKKQAYARAGEGKL</sequence>
<evidence type="ECO:0000313" key="1">
    <source>
        <dbReference type="EMBL" id="KAH3795541.1"/>
    </source>
</evidence>
<reference evidence="1" key="2">
    <citation type="submission" date="2020-11" db="EMBL/GenBank/DDBJ databases">
        <authorList>
            <person name="McCartney M.A."/>
            <person name="Auch B."/>
            <person name="Kono T."/>
            <person name="Mallez S."/>
            <person name="Becker A."/>
            <person name="Gohl D.M."/>
            <person name="Silverstein K.A.T."/>
            <person name="Koren S."/>
            <person name="Bechman K.B."/>
            <person name="Herman A."/>
            <person name="Abrahante J.E."/>
            <person name="Garbe J."/>
        </authorList>
    </citation>
    <scope>NUCLEOTIDE SEQUENCE</scope>
    <source>
        <strain evidence="1">Duluth1</strain>
        <tissue evidence="1">Whole animal</tissue>
    </source>
</reference>
<dbReference type="EMBL" id="JAIWYP010000007">
    <property type="protein sequence ID" value="KAH3795541.1"/>
    <property type="molecule type" value="Genomic_DNA"/>
</dbReference>
<protein>
    <submittedName>
        <fullName evidence="1">Uncharacterized protein</fullName>
    </submittedName>
</protein>
<evidence type="ECO:0000313" key="2">
    <source>
        <dbReference type="Proteomes" id="UP000828390"/>
    </source>
</evidence>